<dbReference type="STRING" id="1123349.SAMN02744037_02620"/>
<dbReference type="AlphaFoldDB" id="A0A1M6TK30"/>
<dbReference type="InterPro" id="IPR037208">
    <property type="entry name" value="Spo0E-like_sf"/>
</dbReference>
<evidence type="ECO:0000313" key="2">
    <source>
        <dbReference type="Proteomes" id="UP000242497"/>
    </source>
</evidence>
<dbReference type="SUPFAM" id="SSF140500">
    <property type="entry name" value="BAS1536-like"/>
    <property type="match status" value="1"/>
</dbReference>
<dbReference type="RefSeq" id="WP_159428994.1">
    <property type="nucleotide sequence ID" value="NZ_FRAE01000098.1"/>
</dbReference>
<dbReference type="Gene3D" id="4.10.280.10">
    <property type="entry name" value="Helix-loop-helix DNA-binding domain"/>
    <property type="match status" value="1"/>
</dbReference>
<dbReference type="Proteomes" id="UP000242497">
    <property type="component" value="Unassembled WGS sequence"/>
</dbReference>
<sequence length="56" mass="6799">MRLHILKRQIENTRKRLNMMLNDKNIIKTNGEVLKLSQELDVLINEYIYLKKDDEI</sequence>
<dbReference type="Pfam" id="PF09388">
    <property type="entry name" value="SpoOE-like"/>
    <property type="match status" value="1"/>
</dbReference>
<protein>
    <submittedName>
        <fullName evidence="1">Spo0E like sporulation regulatory protein</fullName>
    </submittedName>
</protein>
<dbReference type="EMBL" id="FRAE01000098">
    <property type="protein sequence ID" value="SHK57297.1"/>
    <property type="molecule type" value="Genomic_DNA"/>
</dbReference>
<reference evidence="2" key="1">
    <citation type="submission" date="2016-11" db="EMBL/GenBank/DDBJ databases">
        <authorList>
            <person name="Varghese N."/>
            <person name="Submissions S."/>
        </authorList>
    </citation>
    <scope>NUCLEOTIDE SEQUENCE [LARGE SCALE GENOMIC DNA]</scope>
    <source>
        <strain evidence="2">DSM 15518</strain>
    </source>
</reference>
<dbReference type="InterPro" id="IPR036638">
    <property type="entry name" value="HLH_DNA-bd_sf"/>
</dbReference>
<proteinExistence type="predicted"/>
<accession>A0A1M6TK30</accession>
<dbReference type="InterPro" id="IPR018540">
    <property type="entry name" value="Spo0E-like"/>
</dbReference>
<dbReference type="GO" id="GO:0046983">
    <property type="term" value="F:protein dimerization activity"/>
    <property type="evidence" value="ECO:0007669"/>
    <property type="project" value="InterPro"/>
</dbReference>
<organism evidence="1 2">
    <name type="scientific">Tepidibacter formicigenes DSM 15518</name>
    <dbReference type="NCBI Taxonomy" id="1123349"/>
    <lineage>
        <taxon>Bacteria</taxon>
        <taxon>Bacillati</taxon>
        <taxon>Bacillota</taxon>
        <taxon>Clostridia</taxon>
        <taxon>Peptostreptococcales</taxon>
        <taxon>Peptostreptococcaceae</taxon>
        <taxon>Tepidibacter</taxon>
    </lineage>
</organism>
<dbReference type="GO" id="GO:0043937">
    <property type="term" value="P:regulation of sporulation"/>
    <property type="evidence" value="ECO:0007669"/>
    <property type="project" value="InterPro"/>
</dbReference>
<evidence type="ECO:0000313" key="1">
    <source>
        <dbReference type="EMBL" id="SHK57297.1"/>
    </source>
</evidence>
<gene>
    <name evidence="1" type="ORF">SAMN02744037_02620</name>
</gene>
<keyword evidence="2" id="KW-1185">Reference proteome</keyword>
<name>A0A1M6TK30_9FIRM</name>
<dbReference type="OrthoDB" id="1937171at2"/>